<dbReference type="AlphaFoldDB" id="A0A6A5KDB0"/>
<gene>
    <name evidence="2" type="ORF">BDW02DRAFT_570140</name>
</gene>
<evidence type="ECO:0000313" key="3">
    <source>
        <dbReference type="Proteomes" id="UP000800040"/>
    </source>
</evidence>
<reference evidence="2" key="1">
    <citation type="submission" date="2020-01" db="EMBL/GenBank/DDBJ databases">
        <authorList>
            <consortium name="DOE Joint Genome Institute"/>
            <person name="Haridas S."/>
            <person name="Albert R."/>
            <person name="Binder M."/>
            <person name="Bloem J."/>
            <person name="Labutti K."/>
            <person name="Salamov A."/>
            <person name="Andreopoulos B."/>
            <person name="Baker S.E."/>
            <person name="Barry K."/>
            <person name="Bills G."/>
            <person name="Bluhm B.H."/>
            <person name="Cannon C."/>
            <person name="Castanera R."/>
            <person name="Culley D.E."/>
            <person name="Daum C."/>
            <person name="Ezra D."/>
            <person name="Gonzalez J.B."/>
            <person name="Henrissat B."/>
            <person name="Kuo A."/>
            <person name="Liang C."/>
            <person name="Lipzen A."/>
            <person name="Lutzoni F."/>
            <person name="Magnuson J."/>
            <person name="Mondo S."/>
            <person name="Nolan M."/>
            <person name="Ohm R."/>
            <person name="Pangilinan J."/>
            <person name="Park H.-J."/>
            <person name="Ramirez L."/>
            <person name="Alfaro M."/>
            <person name="Sun H."/>
            <person name="Tritt A."/>
            <person name="Yoshinaga Y."/>
            <person name="Zwiers L.-H."/>
            <person name="Turgeon B.G."/>
            <person name="Goodwin S.B."/>
            <person name="Spatafora J.W."/>
            <person name="Crous P.W."/>
            <person name="Grigoriev I.V."/>
        </authorList>
    </citation>
    <scope>NUCLEOTIDE SEQUENCE</scope>
    <source>
        <strain evidence="2">P77</strain>
    </source>
</reference>
<protein>
    <submittedName>
        <fullName evidence="2">Uncharacterized protein</fullName>
    </submittedName>
</protein>
<accession>A0A6A5KDB0</accession>
<keyword evidence="3" id="KW-1185">Reference proteome</keyword>
<keyword evidence="1" id="KW-0732">Signal</keyword>
<name>A0A6A5KDB0_9PLEO</name>
<feature type="signal peptide" evidence="1">
    <location>
        <begin position="1"/>
        <end position="23"/>
    </location>
</feature>
<evidence type="ECO:0000313" key="2">
    <source>
        <dbReference type="EMBL" id="KAF1833357.1"/>
    </source>
</evidence>
<feature type="chain" id="PRO_5025384591" evidence="1">
    <location>
        <begin position="24"/>
        <end position="121"/>
    </location>
</feature>
<proteinExistence type="predicted"/>
<dbReference type="Proteomes" id="UP000800040">
    <property type="component" value="Unassembled WGS sequence"/>
</dbReference>
<dbReference type="EMBL" id="ML975320">
    <property type="protein sequence ID" value="KAF1833357.1"/>
    <property type="molecule type" value="Genomic_DNA"/>
</dbReference>
<sequence>MSSGNLSLLHLSLLALSVHSASALEHLSKRSRTSLSLSPHTTSPTYLPPLFVNQTVRSQTRKSSTSLSLPLNKKPIRDIFLSHARSQSGTLEFGLARDPACASCRCRVHRRDGEGDGQTWG</sequence>
<evidence type="ECO:0000256" key="1">
    <source>
        <dbReference type="SAM" id="SignalP"/>
    </source>
</evidence>
<organism evidence="2 3">
    <name type="scientific">Decorospora gaudefroyi</name>
    <dbReference type="NCBI Taxonomy" id="184978"/>
    <lineage>
        <taxon>Eukaryota</taxon>
        <taxon>Fungi</taxon>
        <taxon>Dikarya</taxon>
        <taxon>Ascomycota</taxon>
        <taxon>Pezizomycotina</taxon>
        <taxon>Dothideomycetes</taxon>
        <taxon>Pleosporomycetidae</taxon>
        <taxon>Pleosporales</taxon>
        <taxon>Pleosporineae</taxon>
        <taxon>Pleosporaceae</taxon>
        <taxon>Decorospora</taxon>
    </lineage>
</organism>